<dbReference type="InterPro" id="IPR017805">
    <property type="entry name" value="SAM_MeTrfase_EasF-type_put"/>
</dbReference>
<dbReference type="InterPro" id="IPR051128">
    <property type="entry name" value="EgtD_Methyltrsf_superfamily"/>
</dbReference>
<comment type="caution">
    <text evidence="9">The sequence shown here is derived from an EMBL/GenBank/DDBJ whole genome shotgun (WGS) entry which is preliminary data.</text>
</comment>
<dbReference type="GO" id="GO:0008270">
    <property type="term" value="F:zinc ion binding"/>
    <property type="evidence" value="ECO:0007669"/>
    <property type="project" value="UniProtKB-KW"/>
</dbReference>
<keyword evidence="4" id="KW-0863">Zinc-finger</keyword>
<gene>
    <name evidence="9" type="ORF">N0V83_006415</name>
</gene>
<dbReference type="Gene3D" id="3.30.40.10">
    <property type="entry name" value="Zinc/RING finger domain, C3HC4 (zinc finger)"/>
    <property type="match status" value="1"/>
</dbReference>
<evidence type="ECO:0000313" key="9">
    <source>
        <dbReference type="EMBL" id="KAJ4368060.1"/>
    </source>
</evidence>
<dbReference type="Pfam" id="PF03781">
    <property type="entry name" value="FGE-sulfatase"/>
    <property type="match status" value="2"/>
</dbReference>
<sequence>MTCTSTNATSPSVPGHLRHTVSFCTESGVKYRHYASFHQSISITQSSGYLKPRETALSGAINCKTIPDSTPLGTMSTKIIDIRVDTAESDILSDIKQGLKPKDGGEKRLPTLLLYDAPGLRLFERITYLEEYYLTNAEIEVLETYADQIAQRIQPGSILVELGSGNLRKVNILLQAIDRLAKDVEYYAVDLSLPELERTFAEIPTEGYKHIKCFGLHGTYDNALDWLKSPEIEAKPKAILWLGSSLGNFKRHEVPPFLAGFGDVLRPGDTMLIGIDSCKDPERVFHAYNDRENVTHAFILNGLKHANELMGETAFNLPDWEVIGEYDQDAGRHHAFVSPRKDVVIDDVHITQGERIRIEESYKYSRDEISNLWEGAKFAENTVWTNSKADYGLHFVSKPTVFFPTKPEEYAAKPVPSLREWEALWAAWDAVTRQMLPETELLEKPINLRNACIFYLGHIPTFLDIHLARATSGKPSYPANFWTIFERGIDPDVEDPTQCHAHSEIPDEWPPLKDILRHQQTVRHRAIALYTKGEAQSNGRIIRALWLAFEHEAMHLETLLYMLIQSDRVLPPPGAPIPDFVALARQAETLAVANEWFTIPESTVDIGLDDPDKDYETKRYFGWDNEKPRRSAHVKSFRAKARPITNGEYATYLAKTGKSTIPASWCDHSDSTNQLESKRDSVINGQKNGTNATNPDPTEGKFVRTVYGKIPLKLVMGWPVVASYDELAGCAQWMGGRIPTMEEVRSIYSYVDMNSPDFEQSLGNTIPAVNGHLINNGVDESPPSHPSLERGSGAGTSLNPHDLFINLEGANVGFKHWHPVSVVEKGGKLCGQSDLGGVWEWTSTVLEKHEGFEPMELYPGYTADFFDGKHNITLGGSWATHPRIAGRKTFVNWYQRNYPAPSPQSLSGKSHRVSQAAKWATVYFSNGRTRPRSNTIAASASALLAIRARELPALALMLSHATVTTRFAMFIRLRAHTCHYCQTIEEAHFKRHKGITEQLSAVYESCGDNCNIIPSELDEHGQPPCFDVGQTDSQEPDRNLTPEDILPSKREKKDTKRLARAANRSRVVTHLEIEYVESVLHSSEGISNNDSDGPCNAEEIEEIERHLRYNAHVYNSQQHVRELKKFAHLPNGDVDFAAEMERILETFRISDLVKRNSRNRGLLGKELKTFHTLVDDFKNAVVEDLVLTKKDALETRMRRAGYLRYTNKTAYGIVEDRYTDKDWKTGEKFISSSSASSAATLPVEEIGVVESKQQKSSPPPASLSAHEPDRRHLASIHKRVNGDDGICDPVIAPYHAPLLPLLSDPTPRKQPISLKVIAAETPEVGAGAMNAWGKKKARPQQDDGWQTVSHNKKPTAMVVKPPWLKGPDACSSRVGPLGTNTLATVESLFPELLRSTQAKDNVSDGGALAVQLPAATTITEQNEPEHFVVPVNEPVNDPDEIQPMVSHKKKAKKARAVKRKARKQSGQDAAPSESMDPADILDQDVNEVDAGLTCAFTAPALDFEDTNNAEGIMELSKTSAQTSAKDASDVHTVAALAPEAHNSHSSRQLPGRASPTHLDVAKSVKHMDWTNYTRYFIVDQLTSPLLASSGGCSRETPCPFDVNGIPDCPFHKPRKCSMSVGKKERKPLNSHHKDCDCVDPMQNKCYVVHPCGESFAVGPYNRLRSKKLMAMFEKDSRTRGRLMLVDDDLGPYLVKDSPMAMPCRLRAEYNNLLKGYMPGPLMAQESLFNCLCQKNKAMEQQLSKETMRDIHRKKFEPHGEDYICYCHSPAPADGVDSESIIECSYFNCERVFFHKSCVKDLNAHRVSRWYCTACEQKIAGNDIPYKLDNEGYVGLMRDKEFRELNERIRKAGGMSTTAAVDMIDAFIWEYDANKMYRSTGA</sequence>
<dbReference type="InterPro" id="IPR011011">
    <property type="entry name" value="Znf_FYVE_PHD"/>
</dbReference>
<feature type="region of interest" description="Disordered" evidence="6">
    <location>
        <begin position="1250"/>
        <end position="1271"/>
    </location>
</feature>
<evidence type="ECO:0000259" key="8">
    <source>
        <dbReference type="Pfam" id="PF10017"/>
    </source>
</evidence>
<dbReference type="Gene3D" id="3.40.50.150">
    <property type="entry name" value="Vaccinia Virus protein VP39"/>
    <property type="match status" value="1"/>
</dbReference>
<feature type="region of interest" description="Disordered" evidence="6">
    <location>
        <begin position="1021"/>
        <end position="1058"/>
    </location>
</feature>
<dbReference type="PANTHER" id="PTHR43397:SF1">
    <property type="entry name" value="ERGOTHIONEINE BIOSYNTHESIS PROTEIN 1"/>
    <property type="match status" value="1"/>
</dbReference>
<evidence type="ECO:0000256" key="3">
    <source>
        <dbReference type="ARBA" id="ARBA00022723"/>
    </source>
</evidence>
<dbReference type="NCBIfam" id="TIGR03439">
    <property type="entry name" value="methyl_EasF"/>
    <property type="match status" value="1"/>
</dbReference>
<keyword evidence="1" id="KW-0489">Methyltransferase</keyword>
<feature type="compositionally biased region" description="Basic and acidic residues" evidence="6">
    <location>
        <begin position="1035"/>
        <end position="1057"/>
    </location>
</feature>
<organism evidence="9 10">
    <name type="scientific">Neocucurbitaria cava</name>
    <dbReference type="NCBI Taxonomy" id="798079"/>
    <lineage>
        <taxon>Eukaryota</taxon>
        <taxon>Fungi</taxon>
        <taxon>Dikarya</taxon>
        <taxon>Ascomycota</taxon>
        <taxon>Pezizomycotina</taxon>
        <taxon>Dothideomycetes</taxon>
        <taxon>Pleosporomycetidae</taxon>
        <taxon>Pleosporales</taxon>
        <taxon>Pleosporineae</taxon>
        <taxon>Cucurbitariaceae</taxon>
        <taxon>Neocucurbitaria</taxon>
    </lineage>
</organism>
<dbReference type="InterPro" id="IPR019786">
    <property type="entry name" value="Zinc_finger_PHD-type_CS"/>
</dbReference>
<dbReference type="Gene3D" id="3.90.1580.10">
    <property type="entry name" value="paralog of FGE (formylglycine-generating enzyme)"/>
    <property type="match status" value="1"/>
</dbReference>
<evidence type="ECO:0000259" key="7">
    <source>
        <dbReference type="Pfam" id="PF03781"/>
    </source>
</evidence>
<keyword evidence="5" id="KW-0862">Zinc</keyword>
<dbReference type="EMBL" id="JAPEUY010000011">
    <property type="protein sequence ID" value="KAJ4368060.1"/>
    <property type="molecule type" value="Genomic_DNA"/>
</dbReference>
<accession>A0A9W8Y5Z4</accession>
<name>A0A9W8Y5Z4_9PLEO</name>
<evidence type="ECO:0000256" key="5">
    <source>
        <dbReference type="ARBA" id="ARBA00022833"/>
    </source>
</evidence>
<dbReference type="InterPro" id="IPR019257">
    <property type="entry name" value="MeTrfase_dom"/>
</dbReference>
<feature type="domain" description="Sulfatase-modifying factor enzyme-like" evidence="7">
    <location>
        <begin position="620"/>
        <end position="744"/>
    </location>
</feature>
<evidence type="ECO:0000256" key="4">
    <source>
        <dbReference type="ARBA" id="ARBA00022771"/>
    </source>
</evidence>
<dbReference type="InterPro" id="IPR042095">
    <property type="entry name" value="SUMF_sf"/>
</dbReference>
<proteinExistence type="predicted"/>
<dbReference type="InterPro" id="IPR016187">
    <property type="entry name" value="CTDL_fold"/>
</dbReference>
<dbReference type="GO" id="GO:0032259">
    <property type="term" value="P:methylation"/>
    <property type="evidence" value="ECO:0007669"/>
    <property type="project" value="UniProtKB-KW"/>
</dbReference>
<dbReference type="GO" id="GO:0008168">
    <property type="term" value="F:methyltransferase activity"/>
    <property type="evidence" value="ECO:0007669"/>
    <property type="project" value="UniProtKB-KW"/>
</dbReference>
<reference evidence="9" key="1">
    <citation type="submission" date="2022-10" db="EMBL/GenBank/DDBJ databases">
        <title>Tapping the CABI collections for fungal endophytes: first genome assemblies for Collariella, Neodidymelliopsis, Ascochyta clinopodiicola, Didymella pomorum, Didymosphaeria variabile, Neocosmospora piperis and Neocucurbitaria cava.</title>
        <authorList>
            <person name="Hill R."/>
        </authorList>
    </citation>
    <scope>NUCLEOTIDE SEQUENCE</scope>
    <source>
        <strain evidence="9">IMI 356814</strain>
    </source>
</reference>
<dbReference type="OrthoDB" id="659at2759"/>
<dbReference type="InterPro" id="IPR005532">
    <property type="entry name" value="SUMF_dom"/>
</dbReference>
<dbReference type="InterPro" id="IPR013083">
    <property type="entry name" value="Znf_RING/FYVE/PHD"/>
</dbReference>
<feature type="compositionally biased region" description="Basic residues" evidence="6">
    <location>
        <begin position="1446"/>
        <end position="1463"/>
    </location>
</feature>
<dbReference type="PANTHER" id="PTHR43397">
    <property type="entry name" value="ERGOTHIONEINE BIOSYNTHESIS PROTEIN 1"/>
    <property type="match status" value="1"/>
</dbReference>
<evidence type="ECO:0000256" key="2">
    <source>
        <dbReference type="ARBA" id="ARBA00022679"/>
    </source>
</evidence>
<dbReference type="Proteomes" id="UP001140560">
    <property type="component" value="Unassembled WGS sequence"/>
</dbReference>
<evidence type="ECO:0000256" key="1">
    <source>
        <dbReference type="ARBA" id="ARBA00022603"/>
    </source>
</evidence>
<dbReference type="SUPFAM" id="SSF56436">
    <property type="entry name" value="C-type lectin-like"/>
    <property type="match status" value="1"/>
</dbReference>
<evidence type="ECO:0000313" key="10">
    <source>
        <dbReference type="Proteomes" id="UP001140560"/>
    </source>
</evidence>
<keyword evidence="2" id="KW-0808">Transferase</keyword>
<dbReference type="PROSITE" id="PS01359">
    <property type="entry name" value="ZF_PHD_1"/>
    <property type="match status" value="1"/>
</dbReference>
<feature type="region of interest" description="Disordered" evidence="6">
    <location>
        <begin position="1434"/>
        <end position="1477"/>
    </location>
</feature>
<keyword evidence="10" id="KW-1185">Reference proteome</keyword>
<protein>
    <submittedName>
        <fullName evidence="9">Uncharacterized protein</fullName>
    </submittedName>
</protein>
<dbReference type="InterPro" id="IPR029063">
    <property type="entry name" value="SAM-dependent_MTases_sf"/>
</dbReference>
<keyword evidence="3" id="KW-0479">Metal-binding</keyword>
<feature type="domain" description="Histidine-specific methyltransferase SAM-dependent" evidence="8">
    <location>
        <begin position="93"/>
        <end position="397"/>
    </location>
</feature>
<feature type="domain" description="Sulfatase-modifying factor enzyme-like" evidence="7">
    <location>
        <begin position="811"/>
        <end position="898"/>
    </location>
</feature>
<dbReference type="Pfam" id="PF10017">
    <property type="entry name" value="Methyltransf_33"/>
    <property type="match status" value="1"/>
</dbReference>
<dbReference type="SUPFAM" id="SSF57903">
    <property type="entry name" value="FYVE/PHD zinc finger"/>
    <property type="match status" value="1"/>
</dbReference>
<evidence type="ECO:0000256" key="6">
    <source>
        <dbReference type="SAM" id="MobiDB-lite"/>
    </source>
</evidence>